<dbReference type="InterPro" id="IPR026960">
    <property type="entry name" value="RVT-Znf"/>
</dbReference>
<sequence>MRGLERECFDGGGSCGRGTIQHWERFRTRVKNQPAYEGINAREISSRRPDIWGYDRRVSNQATVFFFTNFPDDWKQESMWQTFRKFGRILDIYSPLRKLRKGSRFGPRFKGKESLKSSYQGHREKEGVGVQRTYAEVVKGKLETRTAIENGKQVKREKEHWQIQNSNPNRNPVQIWRVKDKKQVSDGIEFTMKEEEYSWLQGCYVGMAHSVEIIPTLQEKFFMEGYFSCKVRAMGGCLVLLEGGYKEEIKDLVEMAPECSCLGSKFFAIIGTKWGKFITRYDSTSKKQRFDIGRMLISTSEMDFISKNISIKVNDEPYTIKGMEEEATDGKFSMKSDHVFKELSGSDDDSSESWSLGNGLDDELNDAFLGGGNSKNNWNTTGEKKDDNDVEVEEEKGMEAEIGDEQPHYPDKEVVPDSSEAQNTQNMEKSRMRVSIGPLEMLNPVEIGETWANNNNGPTKQATPEIGDSRLSKEKTEEAKVKQKEEKQILLFGIYGGRKIGTGAQVEGEEESFKRAGNEGQNVEIFSWIPQSSCSKRVLWSNIKELLMEEGGCWCLMGDFNAIRSEYEWNGGRSNMREMAKFDEFIRECGLIDLPLIGRKYTWYQPNEEVMSRLDRFLLSEDWCLKWGDLKQWGLKRAKSYHCPILMKNLTIDWGPKPFRFFDVWLNSPGCKEIVEEVWSSTLTSGWYGYRLKEKLKATKKALKVWSRNMVSETDSNIKRYEESIAAIDLKGEVALCLKKWKAWIKDGDANTSFFHRCVKGRRRQNEIVGIQVGDKYMEQVDEIKEGVANYFQNLFTEERWQRPHLDGLEFKKISAEDNLLLLAPFNKEEVKQAVWSCEGSKALGPDGFNFNFIREMWDLIKGDVMGFEFRPIFLIEVMYKVIAKLLANRISSVLDSIIGESQMAFIRGRQMVDSIAISNETIDAAKRNKKASFVFKLDFEKAYDKRVGGLIGCRSRAIRDLYGEGTYVDKEKRISQMGIWRGKNWQWTLHWRRSLYEWEEDNLSELQRLIMNTHPTKDQKDCWNWRHTKEGEYSVKTAYALLSSNNQDNRSRMHERTWSKLIPTKISAFGWQVLQDRIPTKLNLYKRGIITDPNQLMCGFCGDNIEDANHLFLHCRVAFLIKSKCAQWWRFISVQLKTCHEGFEQHKPPAKDPAMRAGWDVIWFSTIWSLWMARNAKSFRNHEYDADRNF</sequence>
<gene>
    <name evidence="4" type="ORF">SLEP1_g45836</name>
</gene>
<feature type="domain" description="Reverse transcriptase zinc-binding" evidence="3">
    <location>
        <begin position="1034"/>
        <end position="1119"/>
    </location>
</feature>
<dbReference type="EMBL" id="BPVZ01000125">
    <property type="protein sequence ID" value="GKV37864.1"/>
    <property type="molecule type" value="Genomic_DNA"/>
</dbReference>
<reference evidence="4 5" key="1">
    <citation type="journal article" date="2021" name="Commun. Biol.">
        <title>The genome of Shorea leprosula (Dipterocarpaceae) highlights the ecological relevance of drought in aseasonal tropical rainforests.</title>
        <authorList>
            <person name="Ng K.K.S."/>
            <person name="Kobayashi M.J."/>
            <person name="Fawcett J.A."/>
            <person name="Hatakeyama M."/>
            <person name="Paape T."/>
            <person name="Ng C.H."/>
            <person name="Ang C.C."/>
            <person name="Tnah L.H."/>
            <person name="Lee C.T."/>
            <person name="Nishiyama T."/>
            <person name="Sese J."/>
            <person name="O'Brien M.J."/>
            <person name="Copetti D."/>
            <person name="Mohd Noor M.I."/>
            <person name="Ong R.C."/>
            <person name="Putra M."/>
            <person name="Sireger I.Z."/>
            <person name="Indrioko S."/>
            <person name="Kosugi Y."/>
            <person name="Izuno A."/>
            <person name="Isagi Y."/>
            <person name="Lee S.L."/>
            <person name="Shimizu K.K."/>
        </authorList>
    </citation>
    <scope>NUCLEOTIDE SEQUENCE [LARGE SCALE GENOMIC DNA]</scope>
    <source>
        <strain evidence="4">214</strain>
    </source>
</reference>
<name>A0AAV5LKE6_9ROSI</name>
<dbReference type="Pfam" id="PF13966">
    <property type="entry name" value="zf-RVT"/>
    <property type="match status" value="1"/>
</dbReference>
<evidence type="ECO:0000313" key="5">
    <source>
        <dbReference type="Proteomes" id="UP001054252"/>
    </source>
</evidence>
<dbReference type="Pfam" id="PF00078">
    <property type="entry name" value="RVT_1"/>
    <property type="match status" value="1"/>
</dbReference>
<dbReference type="PANTHER" id="PTHR33710">
    <property type="entry name" value="BNAC02G09200D PROTEIN"/>
    <property type="match status" value="1"/>
</dbReference>
<evidence type="ECO:0000313" key="4">
    <source>
        <dbReference type="EMBL" id="GKV37864.1"/>
    </source>
</evidence>
<evidence type="ECO:0000259" key="3">
    <source>
        <dbReference type="Pfam" id="PF13966"/>
    </source>
</evidence>
<feature type="region of interest" description="Disordered" evidence="1">
    <location>
        <begin position="365"/>
        <end position="430"/>
    </location>
</feature>
<dbReference type="InterPro" id="IPR000477">
    <property type="entry name" value="RT_dom"/>
</dbReference>
<dbReference type="Proteomes" id="UP001054252">
    <property type="component" value="Unassembled WGS sequence"/>
</dbReference>
<evidence type="ECO:0000256" key="1">
    <source>
        <dbReference type="SAM" id="MobiDB-lite"/>
    </source>
</evidence>
<dbReference type="PANTHER" id="PTHR33710:SF64">
    <property type="entry name" value="ENDONUCLEASE_EXONUCLEASE_PHOSPHATASE DOMAIN-CONTAINING PROTEIN"/>
    <property type="match status" value="1"/>
</dbReference>
<protein>
    <submittedName>
        <fullName evidence="4">Uncharacterized protein</fullName>
    </submittedName>
</protein>
<proteinExistence type="predicted"/>
<dbReference type="Gene3D" id="3.60.10.10">
    <property type="entry name" value="Endonuclease/exonuclease/phosphatase"/>
    <property type="match status" value="1"/>
</dbReference>
<feature type="compositionally biased region" description="Polar residues" evidence="1">
    <location>
        <begin position="451"/>
        <end position="462"/>
    </location>
</feature>
<feature type="domain" description="Reverse transcriptase" evidence="2">
    <location>
        <begin position="870"/>
        <end position="946"/>
    </location>
</feature>
<accession>A0AAV5LKE6</accession>
<feature type="region of interest" description="Disordered" evidence="1">
    <location>
        <begin position="450"/>
        <end position="474"/>
    </location>
</feature>
<dbReference type="InterPro" id="IPR036691">
    <property type="entry name" value="Endo/exonu/phosph_ase_sf"/>
</dbReference>
<dbReference type="AlphaFoldDB" id="A0AAV5LKE6"/>
<feature type="compositionally biased region" description="Basic and acidic residues" evidence="1">
    <location>
        <begin position="395"/>
        <end position="415"/>
    </location>
</feature>
<comment type="caution">
    <text evidence="4">The sequence shown here is derived from an EMBL/GenBank/DDBJ whole genome shotgun (WGS) entry which is preliminary data.</text>
</comment>
<organism evidence="4 5">
    <name type="scientific">Rubroshorea leprosula</name>
    <dbReference type="NCBI Taxonomy" id="152421"/>
    <lineage>
        <taxon>Eukaryota</taxon>
        <taxon>Viridiplantae</taxon>
        <taxon>Streptophyta</taxon>
        <taxon>Embryophyta</taxon>
        <taxon>Tracheophyta</taxon>
        <taxon>Spermatophyta</taxon>
        <taxon>Magnoliopsida</taxon>
        <taxon>eudicotyledons</taxon>
        <taxon>Gunneridae</taxon>
        <taxon>Pentapetalae</taxon>
        <taxon>rosids</taxon>
        <taxon>malvids</taxon>
        <taxon>Malvales</taxon>
        <taxon>Dipterocarpaceae</taxon>
        <taxon>Rubroshorea</taxon>
    </lineage>
</organism>
<evidence type="ECO:0000259" key="2">
    <source>
        <dbReference type="Pfam" id="PF00078"/>
    </source>
</evidence>
<dbReference type="SUPFAM" id="SSF56219">
    <property type="entry name" value="DNase I-like"/>
    <property type="match status" value="1"/>
</dbReference>
<keyword evidence="5" id="KW-1185">Reference proteome</keyword>